<accession>A0A086KBG3</accession>
<dbReference type="Proteomes" id="UP000028837">
    <property type="component" value="Unassembled WGS sequence"/>
</dbReference>
<dbReference type="VEuPathDB" id="ToxoDB:TGDOM2_363040"/>
<organism evidence="2 3">
    <name type="scientific">Toxoplasma gondii GAB2-2007-GAL-DOM2</name>
    <dbReference type="NCBI Taxonomy" id="1130820"/>
    <lineage>
        <taxon>Eukaryota</taxon>
        <taxon>Sar</taxon>
        <taxon>Alveolata</taxon>
        <taxon>Apicomplexa</taxon>
        <taxon>Conoidasida</taxon>
        <taxon>Coccidia</taxon>
        <taxon>Eucoccidiorida</taxon>
        <taxon>Eimeriorina</taxon>
        <taxon>Sarcocystidae</taxon>
        <taxon>Toxoplasma</taxon>
    </lineage>
</organism>
<name>A0A086KBG3_TOXGO</name>
<feature type="compositionally biased region" description="Basic and acidic residues" evidence="1">
    <location>
        <begin position="120"/>
        <end position="142"/>
    </location>
</feature>
<proteinExistence type="predicted"/>
<comment type="caution">
    <text evidence="2">The sequence shown here is derived from an EMBL/GenBank/DDBJ whole genome shotgun (WGS) entry which is preliminary data.</text>
</comment>
<protein>
    <submittedName>
        <fullName evidence="2">Uncharacterized protein</fullName>
    </submittedName>
</protein>
<evidence type="ECO:0000256" key="1">
    <source>
        <dbReference type="SAM" id="MobiDB-lite"/>
    </source>
</evidence>
<feature type="compositionally biased region" description="Basic residues" evidence="1">
    <location>
        <begin position="101"/>
        <end position="119"/>
    </location>
</feature>
<dbReference type="EMBL" id="AHZU02000664">
    <property type="protein sequence ID" value="KFG41731.1"/>
    <property type="molecule type" value="Genomic_DNA"/>
</dbReference>
<dbReference type="AlphaFoldDB" id="A0A086KBG3"/>
<feature type="region of interest" description="Disordered" evidence="1">
    <location>
        <begin position="1"/>
        <end position="142"/>
    </location>
</feature>
<feature type="compositionally biased region" description="Basic and acidic residues" evidence="1">
    <location>
        <begin position="64"/>
        <end position="83"/>
    </location>
</feature>
<reference evidence="2 3" key="1">
    <citation type="submission" date="2014-02" db="EMBL/GenBank/DDBJ databases">
        <authorList>
            <person name="Sibley D."/>
            <person name="Venepally P."/>
            <person name="Karamycheva S."/>
            <person name="Hadjithomas M."/>
            <person name="Khan A."/>
            <person name="Brunk B."/>
            <person name="Roos D."/>
            <person name="Caler E."/>
            <person name="Lorenzi H."/>
        </authorList>
    </citation>
    <scope>NUCLEOTIDE SEQUENCE [LARGE SCALE GENOMIC DNA]</scope>
    <source>
        <strain evidence="2 3">GAB2-2007-GAL-DOM2</strain>
    </source>
</reference>
<feature type="compositionally biased region" description="Basic and acidic residues" evidence="1">
    <location>
        <begin position="10"/>
        <end position="25"/>
    </location>
</feature>
<gene>
    <name evidence="2" type="ORF">TGDOM2_363040</name>
</gene>
<sequence>MRVPLTPSRRRTDEAARKQEKESRLRLPCSRVRSGVQTAQKTRQSRRERGEETSETVRGQKKMHAAERDGERRRENEAGEARRRVTTRHRRPNSLGDPQKMHRRTKTPRKVRKNPSRRRRGEDEKLKKVCRETKNERKEKSL</sequence>
<evidence type="ECO:0000313" key="3">
    <source>
        <dbReference type="Proteomes" id="UP000028837"/>
    </source>
</evidence>
<evidence type="ECO:0000313" key="2">
    <source>
        <dbReference type="EMBL" id="KFG41731.1"/>
    </source>
</evidence>